<evidence type="ECO:0000313" key="4">
    <source>
        <dbReference type="EMBL" id="AKT43991.1"/>
    </source>
</evidence>
<dbReference type="EMBL" id="CP012159">
    <property type="protein sequence ID" value="AKT43991.1"/>
    <property type="molecule type" value="Genomic_DNA"/>
</dbReference>
<sequence>MNVELRYLGHSGLREIAGGAALSFAPNLARPKVFFDSALKHPLSFREAMSALHDVVIGDLKSQPKDRSAWLAWKQQQELDEAQLRKDLFKSSRREELSKIASEPIPPGLEAEFHKMHGIYWRARRKWASELALNDPRLFRHLVPCDPVVTVAPDVVFFECFSKDESSYGCLSVDRDAFEGSQEAGLGTTNVDYSIGLYEHFQTLRTYRETRLLVDPTGFEVSTEGTAGFREEKIDLPPTWLRGFGQIQAAMCLPSRRIDVPVEAVYAILSHLKRHREKTGPRSLRFELVPGRAPVIFLEPWEIPVVCRGVVCPDEVDTAPAPAPHPSSSLGPYRSAPVRPSNALPEDRSRGQTVSIKVWGRRRLFALARLLPLAERVEVRLLGSGLPSLWIVHMRGMRFTLALSGWTANDWSSGANLELMGGALRTDARLTERASVQLEAVQRASFGELAAALDAPSDQLLASLHRLAKQGQIIYDHAAHCYRYRQVMPVILSEALLGPEHPELTEGMVLARDAVRIQRDERVDGARRAVVATVKATQCEAVLDGDGALKKGKCSCSYFHKHALRAGPCRHLLAVRLHVSGTPLPPELPVKREQPLLPVAFPRATLEDMGAAARAARKTLADVFDETWEASFQRILGARTWADAVKLGGGGDARLMPARVVHDVVERPLPIAADVATEIRRVADRFQVSPAAVVGLAWVVARREGGRKG</sequence>
<accession>A0A0K1ET00</accession>
<dbReference type="KEGG" id="ccro:CMC5_082290"/>
<evidence type="ECO:0000259" key="3">
    <source>
        <dbReference type="PROSITE" id="PS50966"/>
    </source>
</evidence>
<dbReference type="Proteomes" id="UP000067626">
    <property type="component" value="Chromosome"/>
</dbReference>
<feature type="region of interest" description="Disordered" evidence="2">
    <location>
        <begin position="321"/>
        <end position="349"/>
    </location>
</feature>
<evidence type="ECO:0000256" key="2">
    <source>
        <dbReference type="SAM" id="MobiDB-lite"/>
    </source>
</evidence>
<keyword evidence="5" id="KW-1185">Reference proteome</keyword>
<evidence type="ECO:0000313" key="5">
    <source>
        <dbReference type="Proteomes" id="UP000067626"/>
    </source>
</evidence>
<reference evidence="4 5" key="1">
    <citation type="submission" date="2015-07" db="EMBL/GenBank/DDBJ databases">
        <title>Genome analysis of myxobacterium Chondromyces crocatus Cm c5 reveals a high potential for natural compound synthesis and the genetic basis for the loss of fruiting body formation.</title>
        <authorList>
            <person name="Zaburannyi N."/>
            <person name="Bunk B."/>
            <person name="Maier J."/>
            <person name="Overmann J."/>
            <person name="Mueller R."/>
        </authorList>
    </citation>
    <scope>NUCLEOTIDE SEQUENCE [LARGE SCALE GENOMIC DNA]</scope>
    <source>
        <strain evidence="4 5">Cm c5</strain>
    </source>
</reference>
<dbReference type="Pfam" id="PF04434">
    <property type="entry name" value="SWIM"/>
    <property type="match status" value="1"/>
</dbReference>
<keyword evidence="1" id="KW-0479">Metal-binding</keyword>
<dbReference type="GO" id="GO:0008270">
    <property type="term" value="F:zinc ion binding"/>
    <property type="evidence" value="ECO:0007669"/>
    <property type="project" value="UniProtKB-KW"/>
</dbReference>
<proteinExistence type="predicted"/>
<evidence type="ECO:0000256" key="1">
    <source>
        <dbReference type="PROSITE-ProRule" id="PRU00325"/>
    </source>
</evidence>
<name>A0A0K1ET00_CHOCO</name>
<organism evidence="4 5">
    <name type="scientific">Chondromyces crocatus</name>
    <dbReference type="NCBI Taxonomy" id="52"/>
    <lineage>
        <taxon>Bacteria</taxon>
        <taxon>Pseudomonadati</taxon>
        <taxon>Myxococcota</taxon>
        <taxon>Polyangia</taxon>
        <taxon>Polyangiales</taxon>
        <taxon>Polyangiaceae</taxon>
        <taxon>Chondromyces</taxon>
    </lineage>
</organism>
<keyword evidence="1" id="KW-0862">Zinc</keyword>
<gene>
    <name evidence="4" type="ORF">CMC5_082290</name>
</gene>
<feature type="domain" description="SWIM-type" evidence="3">
    <location>
        <begin position="539"/>
        <end position="580"/>
    </location>
</feature>
<protein>
    <recommendedName>
        <fullName evidence="3">SWIM-type domain-containing protein</fullName>
    </recommendedName>
</protein>
<dbReference type="PATRIC" id="fig|52.7.peg.9047"/>
<dbReference type="AlphaFoldDB" id="A0A0K1ET00"/>
<dbReference type="PROSITE" id="PS50966">
    <property type="entry name" value="ZF_SWIM"/>
    <property type="match status" value="1"/>
</dbReference>
<dbReference type="STRING" id="52.CMC5_082290"/>
<keyword evidence="1" id="KW-0863">Zinc-finger</keyword>
<dbReference type="RefSeq" id="WP_050435388.1">
    <property type="nucleotide sequence ID" value="NZ_CP012159.1"/>
</dbReference>
<dbReference type="InterPro" id="IPR007527">
    <property type="entry name" value="Znf_SWIM"/>
</dbReference>
<dbReference type="OrthoDB" id="7821105at2"/>